<feature type="transmembrane region" description="Helical" evidence="10">
    <location>
        <begin position="93"/>
        <end position="117"/>
    </location>
</feature>
<feature type="domain" description="G-protein coupled receptors family 1 profile" evidence="11">
    <location>
        <begin position="368"/>
        <end position="621"/>
    </location>
</feature>
<sequence length="783" mass="88384">MTYEKPLFAKIFLGGVTVTEALVGILSNASILLLIARFKSLRTVCNFLLANLAVVDMLNAAINMPIHMLYTLLDPRLFRGPGFAFLITFLQRGFVLLNLASMLVLLANMYFGIAFNLRYYAWKTNRKAALCCFLVWLICTLLAQLSCLSIFSIDLGDSPVGRYRAEIFKQGKYQFIAVALFFIFGGIMFVVLIVCSIRRSRKKVVSEMNLTDLQAKARIRNDLNSTKTIAMTIAAFFLCYLPVLIYALVARLDGSKANFWLSYTSWLVHCSSTIVSPLIYYTRAKRFRFALKQFLKNPFGKGDSVQNAILKNPKRGMQLNLANTTIHGYHNGRRNEPAFEEMTYEKPLFAKIFLSAITVIEALAGVFCNASILLLIARFKSFRTVCNLLLANLAVVDMLNAAINMPIHLVYTLLDPHLLRGPGFAFLITFLQRGFVLLNLASMLVLLANMYFGIAFNLRYYAWKTNRKAALCCFLVWLICTLLAQLSCLSIHSIDLGDLPVGGYRAEIFKQGKHQFITVAIFFLFGGTLFLVLIVCSIRRNRNKVLKIMNLTDLQAKARMRKDLNSTKTIALTIAAFFLCYLPVLIYALVARLDGSKANFWFSYTSWLVHCFSTIVNPLIYYTRAKRFRFALKHFLKDPFGKGDSVQTAFLKNPKRGMQLNAANTTIRSYHHDQRNEAAFVASGANSSGEKAREERVILSPVSNLKTASQIVVGEGEDSSSNFHRTQNLMFQDSNGEDQNIGMHSEEPFYKLERVVECKSVTETNEKHKGILAKKRNVVTPDT</sequence>
<comment type="subcellular location">
    <subcellularLocation>
        <location evidence="1">Cell membrane</location>
        <topology evidence="1">Multi-pass membrane protein</topology>
    </subcellularLocation>
</comment>
<dbReference type="AlphaFoldDB" id="A0AAD9QJW1"/>
<keyword evidence="6 10" id="KW-0472">Membrane</keyword>
<dbReference type="SMART" id="SM01381">
    <property type="entry name" value="7TM_GPCR_Srsx"/>
    <property type="match status" value="1"/>
</dbReference>
<dbReference type="PANTHER" id="PTHR24246:SF27">
    <property type="entry name" value="ADENOSINE RECEPTOR, ISOFORM A"/>
    <property type="match status" value="1"/>
</dbReference>
<reference evidence="12" key="2">
    <citation type="journal article" date="2023" name="Science">
        <title>Genomic signatures of disease resistance in endangered staghorn corals.</title>
        <authorList>
            <person name="Vollmer S.V."/>
            <person name="Selwyn J.D."/>
            <person name="Despard B.A."/>
            <person name="Roesel C.L."/>
        </authorList>
    </citation>
    <scope>NUCLEOTIDE SEQUENCE</scope>
    <source>
        <strain evidence="12">K2</strain>
    </source>
</reference>
<comment type="caution">
    <text evidence="12">The sequence shown here is derived from an EMBL/GenBank/DDBJ whole genome shotgun (WGS) entry which is preliminary data.</text>
</comment>
<evidence type="ECO:0000256" key="5">
    <source>
        <dbReference type="ARBA" id="ARBA00023040"/>
    </source>
</evidence>
<proteinExistence type="predicted"/>
<feature type="transmembrane region" description="Helical" evidence="10">
    <location>
        <begin position="601"/>
        <end position="623"/>
    </location>
</feature>
<evidence type="ECO:0000256" key="3">
    <source>
        <dbReference type="ARBA" id="ARBA00022692"/>
    </source>
</evidence>
<dbReference type="Gene3D" id="1.20.1070.10">
    <property type="entry name" value="Rhodopsin 7-helix transmembrane proteins"/>
    <property type="match status" value="2"/>
</dbReference>
<evidence type="ECO:0000256" key="6">
    <source>
        <dbReference type="ARBA" id="ARBA00023136"/>
    </source>
</evidence>
<evidence type="ECO:0000256" key="1">
    <source>
        <dbReference type="ARBA" id="ARBA00004651"/>
    </source>
</evidence>
<gene>
    <name evidence="12" type="ORF">P5673_014199</name>
</gene>
<feature type="transmembrane region" description="Helical" evidence="10">
    <location>
        <begin position="569"/>
        <end position="589"/>
    </location>
</feature>
<accession>A0AAD9QJW1</accession>
<name>A0AAD9QJW1_ACRCE</name>
<keyword evidence="8" id="KW-0325">Glycoprotein</keyword>
<organism evidence="12 13">
    <name type="scientific">Acropora cervicornis</name>
    <name type="common">Staghorn coral</name>
    <dbReference type="NCBI Taxonomy" id="6130"/>
    <lineage>
        <taxon>Eukaryota</taxon>
        <taxon>Metazoa</taxon>
        <taxon>Cnidaria</taxon>
        <taxon>Anthozoa</taxon>
        <taxon>Hexacorallia</taxon>
        <taxon>Scleractinia</taxon>
        <taxon>Astrocoeniina</taxon>
        <taxon>Acroporidae</taxon>
        <taxon>Acropora</taxon>
    </lineage>
</organism>
<evidence type="ECO:0000256" key="10">
    <source>
        <dbReference type="SAM" id="Phobius"/>
    </source>
</evidence>
<evidence type="ECO:0000256" key="9">
    <source>
        <dbReference type="ARBA" id="ARBA00023224"/>
    </source>
</evidence>
<dbReference type="PANTHER" id="PTHR24246">
    <property type="entry name" value="OLFACTORY RECEPTOR AND ADENOSINE RECEPTOR"/>
    <property type="match status" value="1"/>
</dbReference>
<feature type="transmembrane region" description="Helical" evidence="10">
    <location>
        <begin position="434"/>
        <end position="458"/>
    </location>
</feature>
<dbReference type="GO" id="GO:0005886">
    <property type="term" value="C:plasma membrane"/>
    <property type="evidence" value="ECO:0007669"/>
    <property type="project" value="UniProtKB-SubCell"/>
</dbReference>
<dbReference type="CDD" id="cd00637">
    <property type="entry name" value="7tm_classA_rhodopsin-like"/>
    <property type="match status" value="2"/>
</dbReference>
<protein>
    <submittedName>
        <fullName evidence="12">Neuropeptide receptor 22</fullName>
    </submittedName>
</protein>
<evidence type="ECO:0000256" key="2">
    <source>
        <dbReference type="ARBA" id="ARBA00022475"/>
    </source>
</evidence>
<dbReference type="PROSITE" id="PS50262">
    <property type="entry name" value="G_PROTEIN_RECEP_F1_2"/>
    <property type="match status" value="2"/>
</dbReference>
<keyword evidence="4 10" id="KW-1133">Transmembrane helix</keyword>
<evidence type="ECO:0000313" key="12">
    <source>
        <dbReference type="EMBL" id="KAK2562524.1"/>
    </source>
</evidence>
<dbReference type="InterPro" id="IPR000276">
    <property type="entry name" value="GPCR_Rhodpsn"/>
</dbReference>
<dbReference type="SUPFAM" id="SSF81321">
    <property type="entry name" value="Family A G protein-coupled receptor-like"/>
    <property type="match status" value="2"/>
</dbReference>
<keyword evidence="9" id="KW-0807">Transducer</keyword>
<evidence type="ECO:0000313" key="13">
    <source>
        <dbReference type="Proteomes" id="UP001249851"/>
    </source>
</evidence>
<feature type="transmembrane region" description="Helical" evidence="10">
    <location>
        <begin position="12"/>
        <end position="36"/>
    </location>
</feature>
<evidence type="ECO:0000256" key="8">
    <source>
        <dbReference type="ARBA" id="ARBA00023180"/>
    </source>
</evidence>
<keyword evidence="2" id="KW-1003">Cell membrane</keyword>
<feature type="transmembrane region" description="Helical" evidence="10">
    <location>
        <begin position="352"/>
        <end position="376"/>
    </location>
</feature>
<dbReference type="PRINTS" id="PR00237">
    <property type="entry name" value="GPCRRHODOPSN"/>
</dbReference>
<keyword evidence="3 10" id="KW-0812">Transmembrane</keyword>
<dbReference type="Proteomes" id="UP001249851">
    <property type="component" value="Unassembled WGS sequence"/>
</dbReference>
<dbReference type="GO" id="GO:0004930">
    <property type="term" value="F:G protein-coupled receptor activity"/>
    <property type="evidence" value="ECO:0007669"/>
    <property type="project" value="UniProtKB-KW"/>
</dbReference>
<feature type="domain" description="G-protein coupled receptors family 1 profile" evidence="11">
    <location>
        <begin position="27"/>
        <end position="280"/>
    </location>
</feature>
<keyword evidence="5" id="KW-0297">G-protein coupled receptor</keyword>
<reference evidence="12" key="1">
    <citation type="journal article" date="2023" name="G3 (Bethesda)">
        <title>Whole genome assembly and annotation of the endangered Caribbean coral Acropora cervicornis.</title>
        <authorList>
            <person name="Selwyn J.D."/>
            <person name="Vollmer S.V."/>
        </authorList>
    </citation>
    <scope>NUCLEOTIDE SEQUENCE</scope>
    <source>
        <strain evidence="12">K2</strain>
    </source>
</reference>
<feature type="transmembrane region" description="Helical" evidence="10">
    <location>
        <begin position="470"/>
        <end position="494"/>
    </location>
</feature>
<feature type="transmembrane region" description="Helical" evidence="10">
    <location>
        <begin position="514"/>
        <end position="538"/>
    </location>
</feature>
<evidence type="ECO:0000256" key="4">
    <source>
        <dbReference type="ARBA" id="ARBA00022989"/>
    </source>
</evidence>
<keyword evidence="13" id="KW-1185">Reference proteome</keyword>
<feature type="transmembrane region" description="Helical" evidence="10">
    <location>
        <begin position="173"/>
        <end position="195"/>
    </location>
</feature>
<keyword evidence="7 12" id="KW-0675">Receptor</keyword>
<dbReference type="EMBL" id="JARQWQ010000028">
    <property type="protein sequence ID" value="KAK2562524.1"/>
    <property type="molecule type" value="Genomic_DNA"/>
</dbReference>
<evidence type="ECO:0000259" key="11">
    <source>
        <dbReference type="PROSITE" id="PS50262"/>
    </source>
</evidence>
<dbReference type="Pfam" id="PF00001">
    <property type="entry name" value="7tm_1"/>
    <property type="match status" value="2"/>
</dbReference>
<feature type="transmembrane region" description="Helical" evidence="10">
    <location>
        <begin position="129"/>
        <end position="153"/>
    </location>
</feature>
<evidence type="ECO:0000256" key="7">
    <source>
        <dbReference type="ARBA" id="ARBA00023170"/>
    </source>
</evidence>
<dbReference type="InterPro" id="IPR017452">
    <property type="entry name" value="GPCR_Rhodpsn_7TM"/>
</dbReference>
<feature type="transmembrane region" description="Helical" evidence="10">
    <location>
        <begin position="228"/>
        <end position="249"/>
    </location>
</feature>
<feature type="transmembrane region" description="Helical" evidence="10">
    <location>
        <begin position="48"/>
        <end position="73"/>
    </location>
</feature>